<proteinExistence type="predicted"/>
<gene>
    <name evidence="2" type="ORF">EBB54_03355</name>
</gene>
<accession>A0A3R8JJQ1</accession>
<dbReference type="Pfam" id="PF09820">
    <property type="entry name" value="AAA-ATPase_like"/>
    <property type="match status" value="2"/>
</dbReference>
<evidence type="ECO:0000313" key="2">
    <source>
        <dbReference type="EMBL" id="RRK30524.1"/>
    </source>
</evidence>
<evidence type="ECO:0000259" key="1">
    <source>
        <dbReference type="Pfam" id="PF09820"/>
    </source>
</evidence>
<reference evidence="2" key="1">
    <citation type="submission" date="2018-10" db="EMBL/GenBank/DDBJ databases">
        <title>Schaedlerella arabinophila gen. nov. sp. nov., isolated from the mouse intestinal tract and comparative analysis with the genome of the closely related altered Schaedler flora strain ASF502.</title>
        <authorList>
            <person name="Miyake S."/>
            <person name="Soh M."/>
            <person name="Seedorf H."/>
        </authorList>
    </citation>
    <scope>NUCLEOTIDE SEQUENCE [LARGE SCALE GENOMIC DNA]</scope>
    <source>
        <strain evidence="2">DSM 106076</strain>
    </source>
</reference>
<dbReference type="PANTHER" id="PTHR34825:SF1">
    <property type="entry name" value="AAA-ATPASE-LIKE DOMAIN-CONTAINING PROTEIN"/>
    <property type="match status" value="1"/>
</dbReference>
<dbReference type="InterPro" id="IPR018631">
    <property type="entry name" value="AAA-ATPase-like_dom"/>
</dbReference>
<name>A0A3R8JJQ1_9FIRM</name>
<organism evidence="2 3">
    <name type="scientific">Schaedlerella arabinosiphila</name>
    <dbReference type="NCBI Taxonomy" id="2044587"/>
    <lineage>
        <taxon>Bacteria</taxon>
        <taxon>Bacillati</taxon>
        <taxon>Bacillota</taxon>
        <taxon>Clostridia</taxon>
        <taxon>Lachnospirales</taxon>
        <taxon>Lachnospiraceae</taxon>
        <taxon>Schaedlerella</taxon>
    </lineage>
</organism>
<dbReference type="PANTHER" id="PTHR34825">
    <property type="entry name" value="CONSERVED PROTEIN, WITH A WEAK D-GALACTARATE DEHYDRATASE/ALTRONATE HYDROLASE DOMAIN"/>
    <property type="match status" value="1"/>
</dbReference>
<sequence length="592" mass="68569">MSRTVGIGHQNFEKLITMDYFYIDKTKFIKEWWESGDEVTLITRPRRFGKTLNLSMVENFFSVEYTQRSLLASYPGEPKRPRSQKDSGSDADFLHSGRNSIFQGLAIWEEEKYRKLQGTWPVIFLSFAKVKETSFQNARKKICQLVTNLYNQYDFLLESGLLNENEKGLYYEVNAEMEDYLASEALANLSDYLMRYYGKKVIILLDEYDTPMQEAYVGGYWDELISFMRNLFHSTFKSNPYLERALMTGITRVSKESVFSDLNNLEVVTTTSEKYEDSFGFTQEEVWEALKEYGLYEQREQVRHWYDGFTFGKKSDIYNPWSIINYLDKRRFSPYWANTSSNGLVGKLIREGSPDLKIAMEDLLSGRLLHAQIDEQVVFSMLDADENAVWSLLLASGYLRVEEFEFSDSGYPECELKLTNWEVTAMFRRMVAEWFRQSASVSAYHTFIKALLLGDVDAMNTYINRVASATFSYFDTGRNPSEDAEPERFYHGFVLGLIVDLADRYRITSNRESGFGRYDVMLEPLRSSDDAVIIEFKVCSARKKQTLEDAAAEALDQIDRMCYAADLEAKGIPPEQIRKYGFAFDGKKVLIG</sequence>
<dbReference type="InterPro" id="IPR012547">
    <property type="entry name" value="PDDEXK_9"/>
</dbReference>
<dbReference type="RefSeq" id="WP_125126339.1">
    <property type="nucleotide sequence ID" value="NZ_RHJS01000002.1"/>
</dbReference>
<comment type="caution">
    <text evidence="2">The sequence shown here is derived from an EMBL/GenBank/DDBJ whole genome shotgun (WGS) entry which is preliminary data.</text>
</comment>
<protein>
    <recommendedName>
        <fullName evidence="1">AAA-ATPase-like domain-containing protein</fullName>
    </recommendedName>
</protein>
<dbReference type="EMBL" id="RHJS01000002">
    <property type="protein sequence ID" value="RRK30524.1"/>
    <property type="molecule type" value="Genomic_DNA"/>
</dbReference>
<feature type="domain" description="AAA-ATPase-like" evidence="1">
    <location>
        <begin position="7"/>
        <end position="67"/>
    </location>
</feature>
<dbReference type="Proteomes" id="UP000274920">
    <property type="component" value="Unassembled WGS sequence"/>
</dbReference>
<dbReference type="InterPro" id="IPR027417">
    <property type="entry name" value="P-loop_NTPase"/>
</dbReference>
<feature type="domain" description="AAA-ATPase-like" evidence="1">
    <location>
        <begin position="96"/>
        <end position="259"/>
    </location>
</feature>
<dbReference type="SUPFAM" id="SSF52540">
    <property type="entry name" value="P-loop containing nucleoside triphosphate hydrolases"/>
    <property type="match status" value="1"/>
</dbReference>
<dbReference type="AlphaFoldDB" id="A0A3R8JJQ1"/>
<keyword evidence="3" id="KW-1185">Reference proteome</keyword>
<dbReference type="Pfam" id="PF08011">
    <property type="entry name" value="PDDEXK_9"/>
    <property type="match status" value="1"/>
</dbReference>
<evidence type="ECO:0000313" key="3">
    <source>
        <dbReference type="Proteomes" id="UP000274920"/>
    </source>
</evidence>